<evidence type="ECO:0000256" key="2">
    <source>
        <dbReference type="ARBA" id="ARBA00010231"/>
    </source>
</evidence>
<gene>
    <name evidence="10" type="ORF">TrST_g6400</name>
</gene>
<feature type="domain" description="Alpha-D-phosphohexomutase alpha/beta/alpha" evidence="8">
    <location>
        <begin position="239"/>
        <end position="339"/>
    </location>
</feature>
<dbReference type="EMBL" id="BRXY01000243">
    <property type="protein sequence ID" value="GMH80336.1"/>
    <property type="molecule type" value="Genomic_DNA"/>
</dbReference>
<comment type="cofactor">
    <cofactor evidence="1">
        <name>Mg(2+)</name>
        <dbReference type="ChEBI" id="CHEBI:18420"/>
    </cofactor>
</comment>
<comment type="caution">
    <text evidence="10">The sequence shown here is derived from an EMBL/GenBank/DDBJ whole genome shotgun (WGS) entry which is preliminary data.</text>
</comment>
<keyword evidence="4" id="KW-0479">Metal-binding</keyword>
<dbReference type="SUPFAM" id="SSF55957">
    <property type="entry name" value="Phosphoglucomutase, C-terminal domain"/>
    <property type="match status" value="1"/>
</dbReference>
<dbReference type="Pfam" id="PF02879">
    <property type="entry name" value="PGM_PMM_II"/>
    <property type="match status" value="1"/>
</dbReference>
<evidence type="ECO:0000259" key="8">
    <source>
        <dbReference type="Pfam" id="PF02879"/>
    </source>
</evidence>
<sequence length="612" mass="67234">MDPTLLKNVALEWLSNDPSPECRSLIQSLLTTAEGTGDYSTLSAMFSSRITFGTAGLRSKMSPGPSNINDLIIIQTAQGLITYLKSYHGQLEGKLGPAIIGYDHRKNQELNISSKRFGQITKAVFTHHSIPTILLDGYVPTPLVPFAVKELGGCCGVMVTASHNPKDDNGYKLYWSDGCQITEPHDSGIQSSIMQPSNLKPQRSYDIDLVSTDVDSTSQLLSSYYAKIKEGMSSNIYSSLTEKYGSEVVKSSGPKLVYTAMHGVGSPYVSRVFSSYGLPEFMTVPEQNDPDSEFPTVGFPNPEEKGALDMSIHHADKNRGDVILANDPDADRLAVAEKDRESGEWTVFKGDQIGVMLGRWMWERRGRGIVEGGGKVAMCASAVSSKMLGAMAKEEGFRFEETLTGFKWIGRRAGELREEGYRVLLGYEEAIGFCCGEVISDKDGVSGAAVFAELAYWVYVDQGLTLKQWLNGLYEKYGEFVSNNGYFFCYDPAVVMSIIDKMRNGGKYFDKVGKYEVVGIRDLGVPGYDSSKADKVPTLPLSASSPMISVTFANGTVAQFRASGTEPKFKYYIEMAGKPGVKRDVVEQELKEMVEVLLEELLKPDENGLVRP</sequence>
<organism evidence="10 11">
    <name type="scientific">Triparma strigata</name>
    <dbReference type="NCBI Taxonomy" id="1606541"/>
    <lineage>
        <taxon>Eukaryota</taxon>
        <taxon>Sar</taxon>
        <taxon>Stramenopiles</taxon>
        <taxon>Ochrophyta</taxon>
        <taxon>Bolidophyceae</taxon>
        <taxon>Parmales</taxon>
        <taxon>Triparmaceae</taxon>
        <taxon>Triparma</taxon>
    </lineage>
</organism>
<keyword evidence="11" id="KW-1185">Reference proteome</keyword>
<dbReference type="GO" id="GO:0006166">
    <property type="term" value="P:purine ribonucleoside salvage"/>
    <property type="evidence" value="ECO:0007669"/>
    <property type="project" value="TreeGrafter"/>
</dbReference>
<accession>A0A9W7AYK0</accession>
<evidence type="ECO:0000259" key="7">
    <source>
        <dbReference type="Pfam" id="PF02878"/>
    </source>
</evidence>
<dbReference type="Pfam" id="PF02878">
    <property type="entry name" value="PGM_PMM_I"/>
    <property type="match status" value="1"/>
</dbReference>
<dbReference type="InterPro" id="IPR005841">
    <property type="entry name" value="Alpha-D-phosphohexomutase_SF"/>
</dbReference>
<evidence type="ECO:0000259" key="9">
    <source>
        <dbReference type="Pfam" id="PF02880"/>
    </source>
</evidence>
<reference evidence="11" key="1">
    <citation type="journal article" date="2023" name="Commun. Biol.">
        <title>Genome analysis of Parmales, the sister group of diatoms, reveals the evolutionary specialization of diatoms from phago-mixotrophs to photoautotrophs.</title>
        <authorList>
            <person name="Ban H."/>
            <person name="Sato S."/>
            <person name="Yoshikawa S."/>
            <person name="Yamada K."/>
            <person name="Nakamura Y."/>
            <person name="Ichinomiya M."/>
            <person name="Sato N."/>
            <person name="Blanc-Mathieu R."/>
            <person name="Endo H."/>
            <person name="Kuwata A."/>
            <person name="Ogata H."/>
        </authorList>
    </citation>
    <scope>NUCLEOTIDE SEQUENCE [LARGE SCALE GENOMIC DNA]</scope>
    <source>
        <strain evidence="11">NIES 3701</strain>
    </source>
</reference>
<evidence type="ECO:0000256" key="5">
    <source>
        <dbReference type="ARBA" id="ARBA00022842"/>
    </source>
</evidence>
<protein>
    <recommendedName>
        <fullName evidence="12">Phosphoglucomutase</fullName>
    </recommendedName>
</protein>
<dbReference type="GO" id="GO:0005975">
    <property type="term" value="P:carbohydrate metabolic process"/>
    <property type="evidence" value="ECO:0007669"/>
    <property type="project" value="InterPro"/>
</dbReference>
<evidence type="ECO:0000256" key="6">
    <source>
        <dbReference type="ARBA" id="ARBA00023235"/>
    </source>
</evidence>
<keyword evidence="6" id="KW-0413">Isomerase</keyword>
<comment type="similarity">
    <text evidence="2">Belongs to the phosphohexose mutase family.</text>
</comment>
<dbReference type="InterPro" id="IPR016066">
    <property type="entry name" value="A-D-PHexomutase_CS"/>
</dbReference>
<dbReference type="InterPro" id="IPR016055">
    <property type="entry name" value="A-D-PHexomutase_a/b/a-I/II/III"/>
</dbReference>
<dbReference type="SUPFAM" id="SSF53738">
    <property type="entry name" value="Phosphoglucomutase, first 3 domains"/>
    <property type="match status" value="3"/>
</dbReference>
<dbReference type="GO" id="GO:0008973">
    <property type="term" value="F:phosphopentomutase activity"/>
    <property type="evidence" value="ECO:0007669"/>
    <property type="project" value="TreeGrafter"/>
</dbReference>
<dbReference type="GO" id="GO:0000287">
    <property type="term" value="F:magnesium ion binding"/>
    <property type="evidence" value="ECO:0007669"/>
    <property type="project" value="InterPro"/>
</dbReference>
<keyword evidence="5" id="KW-0460">Magnesium</keyword>
<dbReference type="GO" id="GO:0005634">
    <property type="term" value="C:nucleus"/>
    <property type="evidence" value="ECO:0007669"/>
    <property type="project" value="TreeGrafter"/>
</dbReference>
<dbReference type="PANTHER" id="PTHR45745:SF1">
    <property type="entry name" value="PHOSPHOGLUCOMUTASE 2B-RELATED"/>
    <property type="match status" value="1"/>
</dbReference>
<dbReference type="InterPro" id="IPR005845">
    <property type="entry name" value="A-D-PHexomutase_a/b/a-II"/>
</dbReference>
<dbReference type="OrthoDB" id="8300170at2759"/>
<evidence type="ECO:0000256" key="4">
    <source>
        <dbReference type="ARBA" id="ARBA00022723"/>
    </source>
</evidence>
<evidence type="ECO:0008006" key="12">
    <source>
        <dbReference type="Google" id="ProtNLM"/>
    </source>
</evidence>
<evidence type="ECO:0000313" key="11">
    <source>
        <dbReference type="Proteomes" id="UP001165085"/>
    </source>
</evidence>
<dbReference type="PANTHER" id="PTHR45745">
    <property type="entry name" value="PHOSPHOMANNOMUTASE 45A"/>
    <property type="match status" value="1"/>
</dbReference>
<feature type="domain" description="Alpha-D-phosphohexomutase alpha/beta/alpha" evidence="9">
    <location>
        <begin position="350"/>
        <end position="477"/>
    </location>
</feature>
<evidence type="ECO:0000313" key="10">
    <source>
        <dbReference type="EMBL" id="GMH80336.1"/>
    </source>
</evidence>
<dbReference type="PROSITE" id="PS00710">
    <property type="entry name" value="PGM_PMM"/>
    <property type="match status" value="1"/>
</dbReference>
<feature type="domain" description="Alpha-D-phosphohexomutase alpha/beta/alpha" evidence="7">
    <location>
        <begin position="50"/>
        <end position="195"/>
    </location>
</feature>
<dbReference type="PRINTS" id="PR00509">
    <property type="entry name" value="PGMPMM"/>
</dbReference>
<dbReference type="InterPro" id="IPR036900">
    <property type="entry name" value="A-D-PHexomutase_C_sf"/>
</dbReference>
<dbReference type="InterPro" id="IPR005844">
    <property type="entry name" value="A-D-PHexomutase_a/b/a-I"/>
</dbReference>
<dbReference type="AlphaFoldDB" id="A0A9W7AYK0"/>
<evidence type="ECO:0000256" key="3">
    <source>
        <dbReference type="ARBA" id="ARBA00022553"/>
    </source>
</evidence>
<evidence type="ECO:0000256" key="1">
    <source>
        <dbReference type="ARBA" id="ARBA00001946"/>
    </source>
</evidence>
<dbReference type="Gene3D" id="3.40.120.10">
    <property type="entry name" value="Alpha-D-Glucose-1,6-Bisphosphate, subunit A, domain 3"/>
    <property type="match status" value="3"/>
</dbReference>
<dbReference type="Proteomes" id="UP001165085">
    <property type="component" value="Unassembled WGS sequence"/>
</dbReference>
<dbReference type="InterPro" id="IPR005846">
    <property type="entry name" value="A-D-PHexomutase_a/b/a-III"/>
</dbReference>
<name>A0A9W7AYK0_9STRA</name>
<dbReference type="CDD" id="cd05799">
    <property type="entry name" value="PGM2"/>
    <property type="match status" value="1"/>
</dbReference>
<keyword evidence="3" id="KW-0597">Phosphoprotein</keyword>
<dbReference type="Pfam" id="PF02880">
    <property type="entry name" value="PGM_PMM_III"/>
    <property type="match status" value="1"/>
</dbReference>
<proteinExistence type="inferred from homology"/>